<evidence type="ECO:0000313" key="2">
    <source>
        <dbReference type="Proteomes" id="UP000295150"/>
    </source>
</evidence>
<sequence>MSIRRRTLGVVLLVFRLSMLAIGVFSHRT</sequence>
<proteinExistence type="predicted"/>
<accession>A0A4R6I0A1</accession>
<name>A0A4R6I0A1_9GAMM</name>
<organism evidence="1 2">
    <name type="scientific">Halomonas ventosae</name>
    <dbReference type="NCBI Taxonomy" id="229007"/>
    <lineage>
        <taxon>Bacteria</taxon>
        <taxon>Pseudomonadati</taxon>
        <taxon>Pseudomonadota</taxon>
        <taxon>Gammaproteobacteria</taxon>
        <taxon>Oceanospirillales</taxon>
        <taxon>Halomonadaceae</taxon>
        <taxon>Halomonas</taxon>
    </lineage>
</organism>
<keyword evidence="2" id="KW-1185">Reference proteome</keyword>
<gene>
    <name evidence="1" type="ORF">DFO68_102132</name>
</gene>
<dbReference type="Proteomes" id="UP000295150">
    <property type="component" value="Unassembled WGS sequence"/>
</dbReference>
<dbReference type="AlphaFoldDB" id="A0A4R6I0A1"/>
<comment type="caution">
    <text evidence="1">The sequence shown here is derived from an EMBL/GenBank/DDBJ whole genome shotgun (WGS) entry which is preliminary data.</text>
</comment>
<protein>
    <submittedName>
        <fullName evidence="1">Uncharacterized protein</fullName>
    </submittedName>
</protein>
<dbReference type="EMBL" id="SNWH01000002">
    <property type="protein sequence ID" value="TDO15300.1"/>
    <property type="molecule type" value="Genomic_DNA"/>
</dbReference>
<evidence type="ECO:0000313" key="1">
    <source>
        <dbReference type="EMBL" id="TDO15300.1"/>
    </source>
</evidence>
<reference evidence="1 2" key="1">
    <citation type="submission" date="2019-03" db="EMBL/GenBank/DDBJ databases">
        <title>Freshwater and sediment microbial communities from various areas in North America, analyzing microbe dynamics in response to fracking.</title>
        <authorList>
            <person name="Lamendella R."/>
        </authorList>
    </citation>
    <scope>NUCLEOTIDE SEQUENCE [LARGE SCALE GENOMIC DNA]</scope>
    <source>
        <strain evidence="1 2">1_TX</strain>
    </source>
</reference>